<sequence>MGVKNTAAERWIGLISGLLLNAWGQGLCIVGAMGSGIWTASAINLHAWQGWHIGMILTVTGFLSALLNQFLLHHLDLPRFLGEILYAVFYGSFVSLFSDFFAWLGLGSWPVVARAVLSCLGVVSFGIAISLYQRANLIMHPNDDTTNLLRFYYLKGNATLSQLVDFIPPIGLIFISWYFSGQVLGINIATIFSILFNGVIIAWADTHIWPHLKHNFTVPTQQHAA</sequence>
<dbReference type="Pfam" id="PF19700">
    <property type="entry name" value="DUF6198"/>
    <property type="match status" value="1"/>
</dbReference>
<reference evidence="2 3" key="1">
    <citation type="journal article" date="2015" name="Genome Announc.">
        <title>Expanding the biotechnology potential of lactobacilli through comparative genomics of 213 strains and associated genera.</title>
        <authorList>
            <person name="Sun Z."/>
            <person name="Harris H.M."/>
            <person name="McCann A."/>
            <person name="Guo C."/>
            <person name="Argimon S."/>
            <person name="Zhang W."/>
            <person name="Yang X."/>
            <person name="Jeffery I.B."/>
            <person name="Cooney J.C."/>
            <person name="Kagawa T.F."/>
            <person name="Liu W."/>
            <person name="Song Y."/>
            <person name="Salvetti E."/>
            <person name="Wrobel A."/>
            <person name="Rasinkangas P."/>
            <person name="Parkhill J."/>
            <person name="Rea M.C."/>
            <person name="O'Sullivan O."/>
            <person name="Ritari J."/>
            <person name="Douillard F.P."/>
            <person name="Paul Ross R."/>
            <person name="Yang R."/>
            <person name="Briner A.E."/>
            <person name="Felis G.E."/>
            <person name="de Vos W.M."/>
            <person name="Barrangou R."/>
            <person name="Klaenhammer T.R."/>
            <person name="Caufield P.W."/>
            <person name="Cui Y."/>
            <person name="Zhang H."/>
            <person name="O'Toole P.W."/>
        </authorList>
    </citation>
    <scope>NUCLEOTIDE SEQUENCE [LARGE SCALE GENOMIC DNA]</scope>
    <source>
        <strain evidence="2 3">DSM 20003</strain>
    </source>
</reference>
<gene>
    <name evidence="2" type="ORF">FC07_GL002138</name>
</gene>
<keyword evidence="1" id="KW-0472">Membrane</keyword>
<feature type="transmembrane region" description="Helical" evidence="1">
    <location>
        <begin position="160"/>
        <end position="179"/>
    </location>
</feature>
<keyword evidence="1" id="KW-1133">Transmembrane helix</keyword>
<evidence type="ECO:0008006" key="4">
    <source>
        <dbReference type="Google" id="ProtNLM"/>
    </source>
</evidence>
<dbReference type="InterPro" id="IPR038750">
    <property type="entry name" value="YczE/YyaS-like"/>
</dbReference>
<feature type="transmembrane region" description="Helical" evidence="1">
    <location>
        <begin position="84"/>
        <end position="106"/>
    </location>
</feature>
<proteinExistence type="predicted"/>
<feature type="transmembrane region" description="Helical" evidence="1">
    <location>
        <begin position="112"/>
        <end position="132"/>
    </location>
</feature>
<organism evidence="2 3">
    <name type="scientific">Loigolactobacillus bifermentans DSM 20003</name>
    <dbReference type="NCBI Taxonomy" id="1423726"/>
    <lineage>
        <taxon>Bacteria</taxon>
        <taxon>Bacillati</taxon>
        <taxon>Bacillota</taxon>
        <taxon>Bacilli</taxon>
        <taxon>Lactobacillales</taxon>
        <taxon>Lactobacillaceae</taxon>
        <taxon>Loigolactobacillus</taxon>
    </lineage>
</organism>
<feature type="transmembrane region" description="Helical" evidence="1">
    <location>
        <begin position="12"/>
        <end position="38"/>
    </location>
</feature>
<keyword evidence="3" id="KW-1185">Reference proteome</keyword>
<comment type="caution">
    <text evidence="2">The sequence shown here is derived from an EMBL/GenBank/DDBJ whole genome shotgun (WGS) entry which is preliminary data.</text>
</comment>
<accession>A0A0R1GLC9</accession>
<evidence type="ECO:0000256" key="1">
    <source>
        <dbReference type="SAM" id="Phobius"/>
    </source>
</evidence>
<protein>
    <recommendedName>
        <fullName evidence="4">Sugar specific permease</fullName>
    </recommendedName>
</protein>
<feature type="transmembrane region" description="Helical" evidence="1">
    <location>
        <begin position="50"/>
        <end position="72"/>
    </location>
</feature>
<dbReference type="STRING" id="1423726.FC07_GL002138"/>
<dbReference type="PATRIC" id="fig|1423726.3.peg.2216"/>
<name>A0A0R1GLC9_9LACO</name>
<dbReference type="Proteomes" id="UP000051461">
    <property type="component" value="Unassembled WGS sequence"/>
</dbReference>
<evidence type="ECO:0000313" key="3">
    <source>
        <dbReference type="Proteomes" id="UP000051461"/>
    </source>
</evidence>
<feature type="transmembrane region" description="Helical" evidence="1">
    <location>
        <begin position="185"/>
        <end position="204"/>
    </location>
</feature>
<dbReference type="EMBL" id="AZDA01000143">
    <property type="protein sequence ID" value="KRK32452.1"/>
    <property type="molecule type" value="Genomic_DNA"/>
</dbReference>
<dbReference type="AlphaFoldDB" id="A0A0R1GLC9"/>
<evidence type="ECO:0000313" key="2">
    <source>
        <dbReference type="EMBL" id="KRK32452.1"/>
    </source>
</evidence>
<keyword evidence="1" id="KW-0812">Transmembrane</keyword>